<dbReference type="VEuPathDB" id="VectorBase:PPAI006038"/>
<dbReference type="GeneID" id="129798350"/>
<accession>A0A1B0DDR5</accession>
<dbReference type="PANTHER" id="PTHR13191:SF0">
    <property type="entry name" value="RIBOSOMAL RNA-PROCESSING PROTEIN 7 HOMOLOG A-RELATED"/>
    <property type="match status" value="1"/>
</dbReference>
<dbReference type="GO" id="GO:0034456">
    <property type="term" value="C:UTP-C complex"/>
    <property type="evidence" value="ECO:0007669"/>
    <property type="project" value="TreeGrafter"/>
</dbReference>
<dbReference type="GO" id="GO:0000028">
    <property type="term" value="P:ribosomal small subunit assembly"/>
    <property type="evidence" value="ECO:0007669"/>
    <property type="project" value="TreeGrafter"/>
</dbReference>
<proteinExistence type="inferred from homology"/>
<dbReference type="AlphaFoldDB" id="A0A1B0DDR5"/>
<organism evidence="3 4">
    <name type="scientific">Phlebotomus papatasi</name>
    <name type="common">Sandfly</name>
    <dbReference type="NCBI Taxonomy" id="29031"/>
    <lineage>
        <taxon>Eukaryota</taxon>
        <taxon>Metazoa</taxon>
        <taxon>Ecdysozoa</taxon>
        <taxon>Arthropoda</taxon>
        <taxon>Hexapoda</taxon>
        <taxon>Insecta</taxon>
        <taxon>Pterygota</taxon>
        <taxon>Neoptera</taxon>
        <taxon>Endopterygota</taxon>
        <taxon>Diptera</taxon>
        <taxon>Nematocera</taxon>
        <taxon>Psychodoidea</taxon>
        <taxon>Psychodidae</taxon>
        <taxon>Phlebotomus</taxon>
        <taxon>Phlebotomus</taxon>
    </lineage>
</organism>
<evidence type="ECO:0000313" key="3">
    <source>
        <dbReference type="EnsemblMetazoa" id="PPAI006038-PA"/>
    </source>
</evidence>
<dbReference type="PANTHER" id="PTHR13191">
    <property type="entry name" value="RIBOSOMAL RNA PROCESSING PROTEIN 7-RELATED"/>
    <property type="match status" value="1"/>
</dbReference>
<keyword evidence="4" id="KW-1185">Reference proteome</keyword>
<dbReference type="Pfam" id="PF00076">
    <property type="entry name" value="RRM_1"/>
    <property type="match status" value="1"/>
</dbReference>
<dbReference type="Proteomes" id="UP000092462">
    <property type="component" value="Unassembled WGS sequence"/>
</dbReference>
<sequence length="252" mass="29898">MGISVENSIKLYIGGENDHFHNIYLIPHSLRHPEWPGEKTICLTNIPPYISEENLRTVFSKFGKIDKIALFTNIKDLQAFSQSPESSKTSQEFKWKTAYVAFRMLSSVEKVSKVKKLVAEDISTGLDRWISEYKSQYPNPERLQEEIDDFMQKFDEEEQKAEEEAKDQAADDEGWIQVSRKSTKDAFRLTEKGIKSVTEKQDVRKKKKELKNFYRFQVTESKKRRIMEMRKKFQEDKEKVEKMKTMRRFRPF</sequence>
<evidence type="ECO:0000256" key="1">
    <source>
        <dbReference type="ARBA" id="ARBA00006110"/>
    </source>
</evidence>
<dbReference type="SUPFAM" id="SSF54928">
    <property type="entry name" value="RNA-binding domain, RBD"/>
    <property type="match status" value="1"/>
</dbReference>
<dbReference type="VEuPathDB" id="VectorBase:PPAPM1_012611"/>
<dbReference type="EnsemblMetazoa" id="PPAI006038-RA">
    <property type="protein sequence ID" value="PPAI006038-PA"/>
    <property type="gene ID" value="PPAI006038"/>
</dbReference>
<keyword evidence="2" id="KW-0694">RNA-binding</keyword>
<evidence type="ECO:0000256" key="2">
    <source>
        <dbReference type="ARBA" id="ARBA00022884"/>
    </source>
</evidence>
<dbReference type="InterPro" id="IPR035979">
    <property type="entry name" value="RBD_domain_sf"/>
</dbReference>
<dbReference type="GO" id="GO:0006364">
    <property type="term" value="P:rRNA processing"/>
    <property type="evidence" value="ECO:0007669"/>
    <property type="project" value="TreeGrafter"/>
</dbReference>
<dbReference type="KEGG" id="ppap:129798350"/>
<dbReference type="Gene3D" id="6.10.250.1770">
    <property type="match status" value="1"/>
</dbReference>
<dbReference type="GO" id="GO:0032545">
    <property type="term" value="C:CURI complex"/>
    <property type="evidence" value="ECO:0007669"/>
    <property type="project" value="TreeGrafter"/>
</dbReference>
<dbReference type="RefSeq" id="XP_055697441.1">
    <property type="nucleotide sequence ID" value="XM_055841466.1"/>
</dbReference>
<dbReference type="InterPro" id="IPR024326">
    <property type="entry name" value="RRP7_C"/>
</dbReference>
<dbReference type="PROSITE" id="PS50102">
    <property type="entry name" value="RRM"/>
    <property type="match status" value="1"/>
</dbReference>
<dbReference type="Pfam" id="PF12923">
    <property type="entry name" value="RRP7"/>
    <property type="match status" value="1"/>
</dbReference>
<dbReference type="GO" id="GO:0003723">
    <property type="term" value="F:RNA binding"/>
    <property type="evidence" value="ECO:0007669"/>
    <property type="project" value="UniProtKB-UniRule"/>
</dbReference>
<dbReference type="InterPro" id="IPR012677">
    <property type="entry name" value="Nucleotide-bd_a/b_plait_sf"/>
</dbReference>
<dbReference type="Gene3D" id="3.30.70.330">
    <property type="match status" value="1"/>
</dbReference>
<dbReference type="OrthoDB" id="5390at2759"/>
<reference evidence="3" key="1">
    <citation type="submission" date="2022-08" db="UniProtKB">
        <authorList>
            <consortium name="EnsemblMetazoa"/>
        </authorList>
    </citation>
    <scope>IDENTIFICATION</scope>
    <source>
        <strain evidence="3">Israel</strain>
    </source>
</reference>
<dbReference type="CDD" id="cd12951">
    <property type="entry name" value="RRP7_Rrp7A"/>
    <property type="match status" value="1"/>
</dbReference>
<evidence type="ECO:0000313" key="4">
    <source>
        <dbReference type="Proteomes" id="UP000092462"/>
    </source>
</evidence>
<protein>
    <submittedName>
        <fullName evidence="3">Uncharacterized protein</fullName>
    </submittedName>
</protein>
<dbReference type="InterPro" id="IPR040446">
    <property type="entry name" value="RRP7"/>
</dbReference>
<dbReference type="EMBL" id="AJVK01032173">
    <property type="status" value="NOT_ANNOTATED_CDS"/>
    <property type="molecule type" value="Genomic_DNA"/>
</dbReference>
<name>A0A1B0DDR5_PHLPP</name>
<comment type="similarity">
    <text evidence="1">Belongs to the RRP7 family.</text>
</comment>
<dbReference type="InterPro" id="IPR000504">
    <property type="entry name" value="RRM_dom"/>
</dbReference>